<keyword evidence="2" id="KW-1185">Reference proteome</keyword>
<comment type="caution">
    <text evidence="1">The sequence shown here is derived from an EMBL/GenBank/DDBJ whole genome shotgun (WGS) entry which is preliminary data.</text>
</comment>
<dbReference type="AlphaFoldDB" id="A0ABD3WTD4"/>
<accession>A0ABD3WTD4</accession>
<dbReference type="Proteomes" id="UP001634394">
    <property type="component" value="Unassembled WGS sequence"/>
</dbReference>
<reference evidence="1 2" key="1">
    <citation type="submission" date="2024-11" db="EMBL/GenBank/DDBJ databases">
        <title>Chromosome-level genome assembly of the freshwater bivalve Anodonta woodiana.</title>
        <authorList>
            <person name="Chen X."/>
        </authorList>
    </citation>
    <scope>NUCLEOTIDE SEQUENCE [LARGE SCALE GENOMIC DNA]</scope>
    <source>
        <strain evidence="1">MN2024</strain>
        <tissue evidence="1">Gills</tissue>
    </source>
</reference>
<evidence type="ECO:0000313" key="2">
    <source>
        <dbReference type="Proteomes" id="UP001634394"/>
    </source>
</evidence>
<name>A0ABD3WTD4_SINWO</name>
<organism evidence="1 2">
    <name type="scientific">Sinanodonta woodiana</name>
    <name type="common">Chinese pond mussel</name>
    <name type="synonym">Anodonta woodiana</name>
    <dbReference type="NCBI Taxonomy" id="1069815"/>
    <lineage>
        <taxon>Eukaryota</taxon>
        <taxon>Metazoa</taxon>
        <taxon>Spiralia</taxon>
        <taxon>Lophotrochozoa</taxon>
        <taxon>Mollusca</taxon>
        <taxon>Bivalvia</taxon>
        <taxon>Autobranchia</taxon>
        <taxon>Heteroconchia</taxon>
        <taxon>Palaeoheterodonta</taxon>
        <taxon>Unionida</taxon>
        <taxon>Unionoidea</taxon>
        <taxon>Unionidae</taxon>
        <taxon>Unioninae</taxon>
        <taxon>Sinanodonta</taxon>
    </lineage>
</organism>
<gene>
    <name evidence="1" type="ORF">ACJMK2_033897</name>
</gene>
<protein>
    <submittedName>
        <fullName evidence="1">Uncharacterized protein</fullName>
    </submittedName>
</protein>
<dbReference type="EMBL" id="JBJQND010000005">
    <property type="protein sequence ID" value="KAL3876008.1"/>
    <property type="molecule type" value="Genomic_DNA"/>
</dbReference>
<sequence length="154" mass="17471">MEVLIPEQSLNKIRGLSVNIISGRIIRSQARRNALLLILDEGAFSNNQRRMMYRRSICTQLRKPPSQPVSNINTIKITTIRTASENPYSNGITTLETHLNISVNKNAPLNITYEEALQRGNEVKTKTLEVITGVQTNIGYSDQRKNYLGYKRNP</sequence>
<proteinExistence type="predicted"/>
<evidence type="ECO:0000313" key="1">
    <source>
        <dbReference type="EMBL" id="KAL3876008.1"/>
    </source>
</evidence>